<comment type="similarity">
    <text evidence="1">Belongs to the peptidase S1C family.</text>
</comment>
<accession>A0A6C2U7N3</accession>
<keyword evidence="4" id="KW-0732">Signal</keyword>
<gene>
    <name evidence="5" type="primary">htrA_3</name>
    <name evidence="5" type="ORF">PDESU_04698</name>
</gene>
<protein>
    <submittedName>
        <fullName evidence="5">Serine protease HtrA</fullName>
    </submittedName>
</protein>
<feature type="chain" id="PRO_5025451100" evidence="4">
    <location>
        <begin position="24"/>
        <end position="377"/>
    </location>
</feature>
<dbReference type="GO" id="GO:0006508">
    <property type="term" value="P:proteolysis"/>
    <property type="evidence" value="ECO:0007669"/>
    <property type="project" value="UniProtKB-KW"/>
</dbReference>
<evidence type="ECO:0000256" key="1">
    <source>
        <dbReference type="ARBA" id="ARBA00010541"/>
    </source>
</evidence>
<dbReference type="AlphaFoldDB" id="A0A6C2U7N3"/>
<dbReference type="EMBL" id="CAAHFG010000003">
    <property type="protein sequence ID" value="VGO16108.1"/>
    <property type="molecule type" value="Genomic_DNA"/>
</dbReference>
<name>A0A6C2U7N3_PONDE</name>
<dbReference type="PANTHER" id="PTHR43343:SF3">
    <property type="entry name" value="PROTEASE DO-LIKE 8, CHLOROPLASTIC"/>
    <property type="match status" value="1"/>
</dbReference>
<keyword evidence="2 5" id="KW-0645">Protease</keyword>
<dbReference type="Proteomes" id="UP000366872">
    <property type="component" value="Unassembled WGS sequence"/>
</dbReference>
<dbReference type="InterPro" id="IPR009003">
    <property type="entry name" value="Peptidase_S1_PA"/>
</dbReference>
<dbReference type="Gene3D" id="2.40.10.10">
    <property type="entry name" value="Trypsin-like serine proteases"/>
    <property type="match status" value="2"/>
</dbReference>
<dbReference type="InterPro" id="IPR051201">
    <property type="entry name" value="Chloro_Bact_Ser_Proteases"/>
</dbReference>
<keyword evidence="6" id="KW-1185">Reference proteome</keyword>
<dbReference type="GO" id="GO:0008233">
    <property type="term" value="F:peptidase activity"/>
    <property type="evidence" value="ECO:0007669"/>
    <property type="project" value="UniProtKB-KW"/>
</dbReference>
<sequence length="377" mass="42328">MNSAFKTALLLLVAALAAVPVVAETESDEEAREKQRKRNELKNKQESQALISAQFSYGFSDVADKLVIISCKSEQGKTFGSGFVARMDGKTYIFTNQHVIMGADKISFKTASGTQLKPRSVELSLTRDIARLELETDHAFDIGNEVEMDIPVAVFGNSEGAGVGTELFGVVNGLGAELVETSAEFVSGNSGSPILNLSQEVLGIASYVRVSRNHAMKEGTKFENQTRRFCYRLSGVEWKSVRWTHYNKQYGKLYRQSEMLYNGIFEIIKNWSESPLAKVSIEDNPERSLHSWAKSHNEVISRFDRSSAHKRQLMTEYAESLKKLSGVCRGRARQISMFSEQRELTGFLREEFEKQSGSLDYAAQWIDQCSAMIYSQR</sequence>
<dbReference type="InterPro" id="IPR043504">
    <property type="entry name" value="Peptidase_S1_PA_chymotrypsin"/>
</dbReference>
<dbReference type="PANTHER" id="PTHR43343">
    <property type="entry name" value="PEPTIDASE S12"/>
    <property type="match status" value="1"/>
</dbReference>
<reference evidence="5 6" key="1">
    <citation type="submission" date="2019-04" db="EMBL/GenBank/DDBJ databases">
        <authorList>
            <person name="Van Vliet M D."/>
        </authorList>
    </citation>
    <scope>NUCLEOTIDE SEQUENCE [LARGE SCALE GENOMIC DNA]</scope>
    <source>
        <strain evidence="5 6">F1</strain>
    </source>
</reference>
<dbReference type="SUPFAM" id="SSF50494">
    <property type="entry name" value="Trypsin-like serine proteases"/>
    <property type="match status" value="1"/>
</dbReference>
<organism evidence="5 6">
    <name type="scientific">Pontiella desulfatans</name>
    <dbReference type="NCBI Taxonomy" id="2750659"/>
    <lineage>
        <taxon>Bacteria</taxon>
        <taxon>Pseudomonadati</taxon>
        <taxon>Kiritimatiellota</taxon>
        <taxon>Kiritimatiellia</taxon>
        <taxon>Kiritimatiellales</taxon>
        <taxon>Pontiellaceae</taxon>
        <taxon>Pontiella</taxon>
    </lineage>
</organism>
<evidence type="ECO:0000256" key="4">
    <source>
        <dbReference type="SAM" id="SignalP"/>
    </source>
</evidence>
<evidence type="ECO:0000256" key="3">
    <source>
        <dbReference type="ARBA" id="ARBA00022801"/>
    </source>
</evidence>
<evidence type="ECO:0000313" key="5">
    <source>
        <dbReference type="EMBL" id="VGO16108.1"/>
    </source>
</evidence>
<dbReference type="Pfam" id="PF13365">
    <property type="entry name" value="Trypsin_2"/>
    <property type="match status" value="1"/>
</dbReference>
<feature type="signal peptide" evidence="4">
    <location>
        <begin position="1"/>
        <end position="23"/>
    </location>
</feature>
<proteinExistence type="inferred from homology"/>
<evidence type="ECO:0000256" key="2">
    <source>
        <dbReference type="ARBA" id="ARBA00022670"/>
    </source>
</evidence>
<keyword evidence="3" id="KW-0378">Hydrolase</keyword>
<evidence type="ECO:0000313" key="6">
    <source>
        <dbReference type="Proteomes" id="UP000366872"/>
    </source>
</evidence>